<dbReference type="PANTHER" id="PTHR43630:SF2">
    <property type="entry name" value="GLYCOSYLTRANSFERASE"/>
    <property type="match status" value="1"/>
</dbReference>
<dbReference type="Gene3D" id="3.90.550.10">
    <property type="entry name" value="Spore Coat Polysaccharide Biosynthesis Protein SpsA, Chain A"/>
    <property type="match status" value="1"/>
</dbReference>
<dbReference type="InterPro" id="IPR019734">
    <property type="entry name" value="TPR_rpt"/>
</dbReference>
<dbReference type="SUPFAM" id="SSF53448">
    <property type="entry name" value="Nucleotide-diphospho-sugar transferases"/>
    <property type="match status" value="1"/>
</dbReference>
<dbReference type="InterPro" id="IPR011990">
    <property type="entry name" value="TPR-like_helical_dom_sf"/>
</dbReference>
<dbReference type="GO" id="GO:0016740">
    <property type="term" value="F:transferase activity"/>
    <property type="evidence" value="ECO:0007669"/>
    <property type="project" value="UniProtKB-KW"/>
</dbReference>
<dbReference type="EMBL" id="MK500609">
    <property type="protein sequence ID" value="QBK93993.1"/>
    <property type="molecule type" value="Genomic_DNA"/>
</dbReference>
<evidence type="ECO:0000259" key="1">
    <source>
        <dbReference type="Pfam" id="PF00535"/>
    </source>
</evidence>
<sequence>MDEITKIVRLVNKTVERNREEVIICVVIICKQEEKIIKRCLDSTRSVGNYWCICDTGSTDKTVEVVEDWFDENKVDGHMCNHEWKNFGHNRTLAIKTAEHCYPDSTYHLHIDCDMVLKVGKMFNKNTLIHDSYSFEQTNGDLTYRNTRLTKASLNWKSLGVTHEYYHSSTSKESKSLHRNIIWINDMNDGGSKNDKFFRDYNLLVKGIKDEPNNVRYVFYMAQTLMALERWDNAIRYYTKRIEMEGYHEEIYYSYYKRGECYEELDKWGDALSSYLQAHNHTPTRSESLYEIVYHYRNGEDYHTAALFCKIAMKIKRPKDLDLFILDTVYNYLLEYEYSIIAFYVDDIKGGIKSSERVLNSRASNHIKKLVNDNMEFYR</sequence>
<gene>
    <name evidence="2" type="ORF">LCPAC406_03070</name>
</gene>
<feature type="domain" description="Glycosyltransferase 2-like" evidence="1">
    <location>
        <begin position="25"/>
        <end position="100"/>
    </location>
</feature>
<dbReference type="PANTHER" id="PTHR43630">
    <property type="entry name" value="POLY-BETA-1,6-N-ACETYL-D-GLUCOSAMINE SYNTHASE"/>
    <property type="match status" value="1"/>
</dbReference>
<name>A0A481ZDF3_9VIRU</name>
<proteinExistence type="predicted"/>
<keyword evidence="2" id="KW-0808">Transferase</keyword>
<evidence type="ECO:0000313" key="2">
    <source>
        <dbReference type="EMBL" id="QBK93993.1"/>
    </source>
</evidence>
<accession>A0A481ZDF3</accession>
<dbReference type="Pfam" id="PF00535">
    <property type="entry name" value="Glycos_transf_2"/>
    <property type="match status" value="1"/>
</dbReference>
<dbReference type="InterPro" id="IPR001173">
    <property type="entry name" value="Glyco_trans_2-like"/>
</dbReference>
<dbReference type="SMART" id="SM00028">
    <property type="entry name" value="TPR"/>
    <property type="match status" value="2"/>
</dbReference>
<dbReference type="SUPFAM" id="SSF48452">
    <property type="entry name" value="TPR-like"/>
    <property type="match status" value="1"/>
</dbReference>
<protein>
    <submittedName>
        <fullName evidence="2">Glycosyl transferase family 2</fullName>
    </submittedName>
</protein>
<organism evidence="2">
    <name type="scientific">Pithovirus LCPAC406</name>
    <dbReference type="NCBI Taxonomy" id="2506599"/>
    <lineage>
        <taxon>Viruses</taxon>
        <taxon>Pithoviruses</taxon>
    </lineage>
</organism>
<dbReference type="Gene3D" id="1.25.40.10">
    <property type="entry name" value="Tetratricopeptide repeat domain"/>
    <property type="match status" value="1"/>
</dbReference>
<dbReference type="InterPro" id="IPR029044">
    <property type="entry name" value="Nucleotide-diphossugar_trans"/>
</dbReference>
<reference evidence="2" key="1">
    <citation type="journal article" date="2019" name="MBio">
        <title>Virus Genomes from Deep Sea Sediments Expand the Ocean Megavirome and Support Independent Origins of Viral Gigantism.</title>
        <authorList>
            <person name="Backstrom D."/>
            <person name="Yutin N."/>
            <person name="Jorgensen S.L."/>
            <person name="Dharamshi J."/>
            <person name="Homa F."/>
            <person name="Zaremba-Niedwiedzka K."/>
            <person name="Spang A."/>
            <person name="Wolf Y.I."/>
            <person name="Koonin E.V."/>
            <person name="Ettema T.J."/>
        </authorList>
    </citation>
    <scope>NUCLEOTIDE SEQUENCE</scope>
</reference>